<dbReference type="Pfam" id="PF05462">
    <property type="entry name" value="Dicty_CAR"/>
    <property type="match status" value="1"/>
</dbReference>
<protein>
    <submittedName>
        <fullName evidence="6">Unplaced genomic scaffold SPHSTscaffold_35, whole genome shotgun sequence</fullName>
    </submittedName>
</protein>
<keyword evidence="2 5" id="KW-0812">Transmembrane</keyword>
<keyword evidence="7" id="KW-1185">Reference proteome</keyword>
<feature type="transmembrane region" description="Helical" evidence="5">
    <location>
        <begin position="302"/>
        <end position="327"/>
    </location>
</feature>
<dbReference type="PANTHER" id="PTHR23112:SF37">
    <property type="entry name" value="G PROTEIN-COUPLED RECEPTOR GPR1"/>
    <property type="match status" value="1"/>
</dbReference>
<evidence type="ECO:0000256" key="2">
    <source>
        <dbReference type="ARBA" id="ARBA00022692"/>
    </source>
</evidence>
<comment type="subcellular location">
    <subcellularLocation>
        <location evidence="1">Membrane</location>
        <topology evidence="1">Multi-pass membrane protein</topology>
    </subcellularLocation>
</comment>
<evidence type="ECO:0000256" key="3">
    <source>
        <dbReference type="ARBA" id="ARBA00022989"/>
    </source>
</evidence>
<evidence type="ECO:0000256" key="5">
    <source>
        <dbReference type="SAM" id="Phobius"/>
    </source>
</evidence>
<dbReference type="EMBL" id="KN837110">
    <property type="protein sequence ID" value="KIJ45885.1"/>
    <property type="molecule type" value="Genomic_DNA"/>
</dbReference>
<keyword evidence="4 5" id="KW-0472">Membrane</keyword>
<dbReference type="AlphaFoldDB" id="A0A0C9W2P4"/>
<sequence>MENHTLFPQKQAFSTPSERASLAAIASVGLLSAISTSSLLVYIAWNAMSRKSVQPSTVQSGLRSFIFSSLGFYLISLLFCDLLQGTAFALNYHWARLGSMSEGTVCTVQGVVSQIGDLGAALWSTVIAFHTFWLLFLVRHPHPWTIPVIFVLGWTILIFLPIIGPTALQRSSYGYFFGLTGAWCWIGNAYKVERVLFLYAWVFLALGTSFIFYSLIYLRFSNFLTPDLNGALHINCWSSFSRKRRHLSKRRTHAVSSSTDSGILKRSKRFCFPSREPRISENDTHNDMASTNIRLRRIARRIMWYPIVYAVVVIPVCVCRMAVLAGWQPPFGLFVFAGICFGSSGES</sequence>
<evidence type="ECO:0000256" key="1">
    <source>
        <dbReference type="ARBA" id="ARBA00004141"/>
    </source>
</evidence>
<evidence type="ECO:0000313" key="6">
    <source>
        <dbReference type="EMBL" id="KIJ45885.1"/>
    </source>
</evidence>
<reference evidence="6 7" key="1">
    <citation type="submission" date="2014-06" db="EMBL/GenBank/DDBJ databases">
        <title>Evolutionary Origins and Diversification of the Mycorrhizal Mutualists.</title>
        <authorList>
            <consortium name="DOE Joint Genome Institute"/>
            <consortium name="Mycorrhizal Genomics Consortium"/>
            <person name="Kohler A."/>
            <person name="Kuo A."/>
            <person name="Nagy L.G."/>
            <person name="Floudas D."/>
            <person name="Copeland A."/>
            <person name="Barry K.W."/>
            <person name="Cichocki N."/>
            <person name="Veneault-Fourrey C."/>
            <person name="LaButti K."/>
            <person name="Lindquist E.A."/>
            <person name="Lipzen A."/>
            <person name="Lundell T."/>
            <person name="Morin E."/>
            <person name="Murat C."/>
            <person name="Riley R."/>
            <person name="Ohm R."/>
            <person name="Sun H."/>
            <person name="Tunlid A."/>
            <person name="Henrissat B."/>
            <person name="Grigoriev I.V."/>
            <person name="Hibbett D.S."/>
            <person name="Martin F."/>
        </authorList>
    </citation>
    <scope>NUCLEOTIDE SEQUENCE [LARGE SCALE GENOMIC DNA]</scope>
    <source>
        <strain evidence="6 7">SS14</strain>
    </source>
</reference>
<keyword evidence="3 5" id="KW-1133">Transmembrane helix</keyword>
<feature type="transmembrane region" description="Helical" evidence="5">
    <location>
        <begin position="118"/>
        <end position="138"/>
    </location>
</feature>
<gene>
    <name evidence="6" type="ORF">M422DRAFT_250671</name>
</gene>
<feature type="transmembrane region" description="Helical" evidence="5">
    <location>
        <begin position="65"/>
        <end position="90"/>
    </location>
</feature>
<accession>A0A0C9W2P4</accession>
<proteinExistence type="predicted"/>
<feature type="transmembrane region" description="Helical" evidence="5">
    <location>
        <begin position="21"/>
        <end position="45"/>
    </location>
</feature>
<evidence type="ECO:0000256" key="4">
    <source>
        <dbReference type="ARBA" id="ARBA00023136"/>
    </source>
</evidence>
<organism evidence="6 7">
    <name type="scientific">Sphaerobolus stellatus (strain SS14)</name>
    <dbReference type="NCBI Taxonomy" id="990650"/>
    <lineage>
        <taxon>Eukaryota</taxon>
        <taxon>Fungi</taxon>
        <taxon>Dikarya</taxon>
        <taxon>Basidiomycota</taxon>
        <taxon>Agaricomycotina</taxon>
        <taxon>Agaricomycetes</taxon>
        <taxon>Phallomycetidae</taxon>
        <taxon>Geastrales</taxon>
        <taxon>Sphaerobolaceae</taxon>
        <taxon>Sphaerobolus</taxon>
    </lineage>
</organism>
<dbReference type="GO" id="GO:0004930">
    <property type="term" value="F:G protein-coupled receptor activity"/>
    <property type="evidence" value="ECO:0007669"/>
    <property type="project" value="TreeGrafter"/>
</dbReference>
<name>A0A0C9W2P4_SPHS4</name>
<dbReference type="GO" id="GO:0007189">
    <property type="term" value="P:adenylate cyclase-activating G protein-coupled receptor signaling pathway"/>
    <property type="evidence" value="ECO:0007669"/>
    <property type="project" value="TreeGrafter"/>
</dbReference>
<feature type="transmembrane region" description="Helical" evidence="5">
    <location>
        <begin position="144"/>
        <end position="163"/>
    </location>
</feature>
<dbReference type="Gene3D" id="1.20.1070.10">
    <property type="entry name" value="Rhodopsin 7-helix transmembrane proteins"/>
    <property type="match status" value="1"/>
</dbReference>
<evidence type="ECO:0000313" key="7">
    <source>
        <dbReference type="Proteomes" id="UP000054279"/>
    </source>
</evidence>
<dbReference type="Proteomes" id="UP000054279">
    <property type="component" value="Unassembled WGS sequence"/>
</dbReference>
<dbReference type="PANTHER" id="PTHR23112">
    <property type="entry name" value="G PROTEIN-COUPLED RECEPTOR 157-RELATED"/>
    <property type="match status" value="1"/>
</dbReference>
<feature type="transmembrane region" description="Helical" evidence="5">
    <location>
        <begin position="196"/>
        <end position="218"/>
    </location>
</feature>
<dbReference type="OrthoDB" id="100006at2759"/>
<dbReference type="HOGENOM" id="CLU_027149_1_1_1"/>
<dbReference type="GO" id="GO:0005886">
    <property type="term" value="C:plasma membrane"/>
    <property type="evidence" value="ECO:0007669"/>
    <property type="project" value="TreeGrafter"/>
</dbReference>